<dbReference type="InterPro" id="IPR001128">
    <property type="entry name" value="Cyt_P450"/>
</dbReference>
<keyword evidence="11 14" id="KW-0503">Monooxygenase</keyword>
<accession>A0AAU9G3L6</accession>
<dbReference type="PANTHER" id="PTHR24291:SF201">
    <property type="entry name" value="CYTOCHROME P450, FAMILY 4, SUBFAMILY B, POLYPEPTIDE 7"/>
    <property type="match status" value="1"/>
</dbReference>
<proteinExistence type="inferred from homology"/>
<evidence type="ECO:0000313" key="15">
    <source>
        <dbReference type="EMBL" id="BFG02361.1"/>
    </source>
</evidence>
<dbReference type="InterPro" id="IPR050196">
    <property type="entry name" value="Cytochrome_P450_Monoox"/>
</dbReference>
<evidence type="ECO:0000256" key="11">
    <source>
        <dbReference type="ARBA" id="ARBA00023033"/>
    </source>
</evidence>
<keyword evidence="8" id="KW-0492">Microsome</keyword>
<dbReference type="SUPFAM" id="SSF48264">
    <property type="entry name" value="Cytochrome P450"/>
    <property type="match status" value="1"/>
</dbReference>
<evidence type="ECO:0000256" key="5">
    <source>
        <dbReference type="ARBA" id="ARBA00022617"/>
    </source>
</evidence>
<comment type="cofactor">
    <cofactor evidence="1 13">
        <name>heme</name>
        <dbReference type="ChEBI" id="CHEBI:30413"/>
    </cofactor>
</comment>
<dbReference type="GO" id="GO:0016705">
    <property type="term" value="F:oxidoreductase activity, acting on paired donors, with incorporation or reduction of molecular oxygen"/>
    <property type="evidence" value="ECO:0007669"/>
    <property type="project" value="InterPro"/>
</dbReference>
<evidence type="ECO:0000256" key="13">
    <source>
        <dbReference type="PIRSR" id="PIRSR602401-1"/>
    </source>
</evidence>
<evidence type="ECO:0000256" key="10">
    <source>
        <dbReference type="ARBA" id="ARBA00023004"/>
    </source>
</evidence>
<protein>
    <submittedName>
        <fullName evidence="15">Probable cytochrome P450 311a1</fullName>
    </submittedName>
</protein>
<evidence type="ECO:0000256" key="6">
    <source>
        <dbReference type="ARBA" id="ARBA00022723"/>
    </source>
</evidence>
<dbReference type="GO" id="GO:0020037">
    <property type="term" value="F:heme binding"/>
    <property type="evidence" value="ECO:0007669"/>
    <property type="project" value="InterPro"/>
</dbReference>
<dbReference type="InterPro" id="IPR002401">
    <property type="entry name" value="Cyt_P450_E_grp-I"/>
</dbReference>
<evidence type="ECO:0000256" key="7">
    <source>
        <dbReference type="ARBA" id="ARBA00022824"/>
    </source>
</evidence>
<dbReference type="GO" id="GO:0005506">
    <property type="term" value="F:iron ion binding"/>
    <property type="evidence" value="ECO:0007669"/>
    <property type="project" value="InterPro"/>
</dbReference>
<organism evidence="15 16">
    <name type="scientific">Drosophila madeirensis</name>
    <name type="common">Fruit fly</name>
    <dbReference type="NCBI Taxonomy" id="30013"/>
    <lineage>
        <taxon>Eukaryota</taxon>
        <taxon>Metazoa</taxon>
        <taxon>Ecdysozoa</taxon>
        <taxon>Arthropoda</taxon>
        <taxon>Hexapoda</taxon>
        <taxon>Insecta</taxon>
        <taxon>Pterygota</taxon>
        <taxon>Neoptera</taxon>
        <taxon>Endopterygota</taxon>
        <taxon>Diptera</taxon>
        <taxon>Brachycera</taxon>
        <taxon>Muscomorpha</taxon>
        <taxon>Ephydroidea</taxon>
        <taxon>Drosophilidae</taxon>
        <taxon>Drosophila</taxon>
        <taxon>Sophophora</taxon>
    </lineage>
</organism>
<dbReference type="PROSITE" id="PS00086">
    <property type="entry name" value="CYTOCHROME_P450"/>
    <property type="match status" value="1"/>
</dbReference>
<dbReference type="AlphaFoldDB" id="A0AAU9G3L6"/>
<dbReference type="InterPro" id="IPR036396">
    <property type="entry name" value="Cyt_P450_sf"/>
</dbReference>
<keyword evidence="9 14" id="KW-0560">Oxidoreductase</keyword>
<evidence type="ECO:0000256" key="14">
    <source>
        <dbReference type="RuleBase" id="RU000461"/>
    </source>
</evidence>
<reference evidence="15 16" key="1">
    <citation type="submission" date="2024-02" db="EMBL/GenBank/DDBJ databases">
        <title>A chromosome-level genome assembly of Drosophila madeirensis, a fruit fly species endemic to Madeira island.</title>
        <authorList>
            <person name="Tomihara K."/>
            <person name="Llopart A."/>
            <person name="Yamamoto D."/>
        </authorList>
    </citation>
    <scope>NUCLEOTIDE SEQUENCE [LARGE SCALE GENOMIC DNA]</scope>
    <source>
        <strain evidence="15 16">RF1</strain>
    </source>
</reference>
<gene>
    <name evidence="15" type="ORF">DMAD_01883</name>
</gene>
<dbReference type="Pfam" id="PF00067">
    <property type="entry name" value="p450"/>
    <property type="match status" value="1"/>
</dbReference>
<dbReference type="GO" id="GO:0004497">
    <property type="term" value="F:monooxygenase activity"/>
    <property type="evidence" value="ECO:0007669"/>
    <property type="project" value="UniProtKB-KW"/>
</dbReference>
<name>A0AAU9G3L6_DROMD</name>
<dbReference type="EMBL" id="AP029266">
    <property type="protein sequence ID" value="BFG02361.1"/>
    <property type="molecule type" value="Genomic_DNA"/>
</dbReference>
<keyword evidence="10 13" id="KW-0408">Iron</keyword>
<keyword evidence="6 13" id="KW-0479">Metal-binding</keyword>
<evidence type="ECO:0000256" key="4">
    <source>
        <dbReference type="ARBA" id="ARBA00010617"/>
    </source>
</evidence>
<feature type="binding site" description="axial binding residue" evidence="13">
    <location>
        <position position="432"/>
    </location>
    <ligand>
        <name>heme</name>
        <dbReference type="ChEBI" id="CHEBI:30413"/>
    </ligand>
    <ligandPart>
        <name>Fe</name>
        <dbReference type="ChEBI" id="CHEBI:18248"/>
    </ligandPart>
</feature>
<evidence type="ECO:0000256" key="12">
    <source>
        <dbReference type="ARBA" id="ARBA00023136"/>
    </source>
</evidence>
<evidence type="ECO:0000256" key="8">
    <source>
        <dbReference type="ARBA" id="ARBA00022848"/>
    </source>
</evidence>
<dbReference type="PRINTS" id="PR00463">
    <property type="entry name" value="EP450I"/>
</dbReference>
<evidence type="ECO:0000256" key="2">
    <source>
        <dbReference type="ARBA" id="ARBA00004174"/>
    </source>
</evidence>
<evidence type="ECO:0000256" key="3">
    <source>
        <dbReference type="ARBA" id="ARBA00004406"/>
    </source>
</evidence>
<comment type="subcellular location">
    <subcellularLocation>
        <location evidence="3">Endoplasmic reticulum membrane</location>
        <topology evidence="3">Peripheral membrane protein</topology>
    </subcellularLocation>
    <subcellularLocation>
        <location evidence="2">Microsome membrane</location>
        <topology evidence="2">Peripheral membrane protein</topology>
    </subcellularLocation>
</comment>
<evidence type="ECO:0000256" key="1">
    <source>
        <dbReference type="ARBA" id="ARBA00001971"/>
    </source>
</evidence>
<keyword evidence="16" id="KW-1185">Reference proteome</keyword>
<dbReference type="PRINTS" id="PR00385">
    <property type="entry name" value="P450"/>
</dbReference>
<dbReference type="InterPro" id="IPR017972">
    <property type="entry name" value="Cyt_P450_CS"/>
</dbReference>
<evidence type="ECO:0000256" key="9">
    <source>
        <dbReference type="ARBA" id="ARBA00023002"/>
    </source>
</evidence>
<sequence>MPIWLLLLLGLALLLLLRKWSLLRLGSSLPGPWAFPLLGNAQMVGKLRPEFIFLVFTELRDRFGATYRLWLGPQLWVFLHTAEETREALHDPTLRKAETFLQLEPLIGNGLLISHGSHWTQQRRLLTPAFRPILLRSFGPSVAKHADRLIERLAATSGAFLEVTDPLFACLLDAIVDTSMGGQLETQSVAHAPIIRAFHRSSQLLFKRMINPLLASDWIFKRTQLWRELSEQLRVIHTLMDSLIERRSAQLQQEGDVPRKSLNLLDTLLLAKIDGEPLSRKQIRDEVNTFVFAGVDTTTAAMSFVLYALAKHPEAQQRLQEELRQLELHASMDLDTLSELPYLDALLKEVLRLYTIVPTTGRQTTRATVIGGRKYCAGVTLWINMYGLAHDASYYPQPYAFKPERWLQQTERQTETAASFSYIPFSGGPHVCIGRRYALLLMKQLTVRIATAFRLALRPDEPELTLQAQMVLKAREGIHVAFTKR</sequence>
<dbReference type="Proteomes" id="UP001500889">
    <property type="component" value="Chromosome A"/>
</dbReference>
<keyword evidence="12" id="KW-0472">Membrane</keyword>
<dbReference type="PANTHER" id="PTHR24291">
    <property type="entry name" value="CYTOCHROME P450 FAMILY 4"/>
    <property type="match status" value="1"/>
</dbReference>
<comment type="similarity">
    <text evidence="4 14">Belongs to the cytochrome P450 family.</text>
</comment>
<evidence type="ECO:0000313" key="16">
    <source>
        <dbReference type="Proteomes" id="UP001500889"/>
    </source>
</evidence>
<keyword evidence="7" id="KW-0256">Endoplasmic reticulum</keyword>
<dbReference type="Gene3D" id="1.10.630.10">
    <property type="entry name" value="Cytochrome P450"/>
    <property type="match status" value="1"/>
</dbReference>
<dbReference type="GO" id="GO:0005789">
    <property type="term" value="C:endoplasmic reticulum membrane"/>
    <property type="evidence" value="ECO:0007669"/>
    <property type="project" value="UniProtKB-SubCell"/>
</dbReference>
<keyword evidence="5 13" id="KW-0349">Heme</keyword>